<evidence type="ECO:0000256" key="2">
    <source>
        <dbReference type="ARBA" id="ARBA00023055"/>
    </source>
</evidence>
<dbReference type="SMART" id="SM00233">
    <property type="entry name" value="PH"/>
    <property type="match status" value="1"/>
</dbReference>
<evidence type="ECO:0000256" key="3">
    <source>
        <dbReference type="ARBA" id="ARBA00023121"/>
    </source>
</evidence>
<dbReference type="GO" id="GO:0016020">
    <property type="term" value="C:membrane"/>
    <property type="evidence" value="ECO:0007669"/>
    <property type="project" value="TreeGrafter"/>
</dbReference>
<dbReference type="Gene3D" id="2.30.29.30">
    <property type="entry name" value="Pleckstrin-homology domain (PH domain)/Phosphotyrosine-binding domain (PTB)"/>
    <property type="match status" value="1"/>
</dbReference>
<accession>A0A8I6RZM8</accession>
<dbReference type="CDD" id="cd13291">
    <property type="entry name" value="PH_ORP10_ORP11"/>
    <property type="match status" value="1"/>
</dbReference>
<keyword evidence="3" id="KW-0446">Lipid-binding</keyword>
<evidence type="ECO:0000313" key="7">
    <source>
        <dbReference type="Proteomes" id="UP000494040"/>
    </source>
</evidence>
<dbReference type="GO" id="GO:0005829">
    <property type="term" value="C:cytosol"/>
    <property type="evidence" value="ECO:0007669"/>
    <property type="project" value="TreeGrafter"/>
</dbReference>
<dbReference type="SUPFAM" id="SSF50729">
    <property type="entry name" value="PH domain-like"/>
    <property type="match status" value="1"/>
</dbReference>
<dbReference type="InterPro" id="IPR011993">
    <property type="entry name" value="PH-like_dom_sf"/>
</dbReference>
<feature type="compositionally biased region" description="Basic residues" evidence="4">
    <location>
        <begin position="281"/>
        <end position="291"/>
    </location>
</feature>
<dbReference type="Proteomes" id="UP000494040">
    <property type="component" value="Unassembled WGS sequence"/>
</dbReference>
<evidence type="ECO:0000256" key="4">
    <source>
        <dbReference type="SAM" id="MobiDB-lite"/>
    </source>
</evidence>
<feature type="domain" description="PH" evidence="5">
    <location>
        <begin position="61"/>
        <end position="158"/>
    </location>
</feature>
<reference evidence="6" key="1">
    <citation type="submission" date="2022-01" db="UniProtKB">
        <authorList>
            <consortium name="EnsemblMetazoa"/>
        </authorList>
    </citation>
    <scope>IDENTIFICATION</scope>
</reference>
<feature type="region of interest" description="Disordered" evidence="4">
    <location>
        <begin position="266"/>
        <end position="291"/>
    </location>
</feature>
<evidence type="ECO:0000259" key="5">
    <source>
        <dbReference type="PROSITE" id="PS50003"/>
    </source>
</evidence>
<dbReference type="EnsemblMetazoa" id="XM_014397350.2">
    <property type="protein sequence ID" value="XP_014252836.1"/>
    <property type="gene ID" value="LOC106668508"/>
</dbReference>
<protein>
    <recommendedName>
        <fullName evidence="5">PH domain-containing protein</fullName>
    </recommendedName>
</protein>
<keyword evidence="7" id="KW-1185">Reference proteome</keyword>
<dbReference type="GeneID" id="106668508"/>
<organism evidence="6 7">
    <name type="scientific">Cimex lectularius</name>
    <name type="common">Bed bug</name>
    <name type="synonym">Acanthia lectularia</name>
    <dbReference type="NCBI Taxonomy" id="79782"/>
    <lineage>
        <taxon>Eukaryota</taxon>
        <taxon>Metazoa</taxon>
        <taxon>Ecdysozoa</taxon>
        <taxon>Arthropoda</taxon>
        <taxon>Hexapoda</taxon>
        <taxon>Insecta</taxon>
        <taxon>Pterygota</taxon>
        <taxon>Neoptera</taxon>
        <taxon>Paraneoptera</taxon>
        <taxon>Hemiptera</taxon>
        <taxon>Heteroptera</taxon>
        <taxon>Panheteroptera</taxon>
        <taxon>Cimicomorpha</taxon>
        <taxon>Cimicidae</taxon>
        <taxon>Cimex</taxon>
    </lineage>
</organism>
<dbReference type="OMA" id="LNRMINQ"/>
<dbReference type="InterPro" id="IPR000648">
    <property type="entry name" value="Oxysterol-bd"/>
</dbReference>
<evidence type="ECO:0000313" key="6">
    <source>
        <dbReference type="EnsemblMetazoa" id="XP_014252836.1"/>
    </source>
</evidence>
<dbReference type="GO" id="GO:0006869">
    <property type="term" value="P:lipid transport"/>
    <property type="evidence" value="ECO:0007669"/>
    <property type="project" value="UniProtKB-KW"/>
</dbReference>
<proteinExistence type="predicted"/>
<dbReference type="AlphaFoldDB" id="A0A8I6RZM8"/>
<sequence length="291" mass="32999">MTGKGRRYSFRKSDGRRSLHNVYAIFKMKRSKKKSSISEHLDSVCNITEPRSAEMSAEMMCQLYEGQLSKYTNVMKGWQFRWFILDPKTGILSYYLNENERKQQPRGWVHLEAAVICPSDEDSNTFSVNSSSGESFKLRAQDAKARQEWVNRLRAVSQLHAASSSQGNPILSRDHLIHPKPGVSSAIQSSGSLALWDAFSAVREHLFRAEQNNFLMSRSIEDLPTSGELKHIDPDLLMLKASSQAMLNSLNQCLFILHQQTQDVMTTTKSKGSTKHESSSHSKKKFMIPPI</sequence>
<evidence type="ECO:0000256" key="1">
    <source>
        <dbReference type="ARBA" id="ARBA00022448"/>
    </source>
</evidence>
<dbReference type="Pfam" id="PF00169">
    <property type="entry name" value="PH"/>
    <property type="match status" value="1"/>
</dbReference>
<dbReference type="PANTHER" id="PTHR10972">
    <property type="entry name" value="OXYSTEROL-BINDING PROTEIN-RELATED"/>
    <property type="match status" value="1"/>
</dbReference>
<dbReference type="GO" id="GO:0032934">
    <property type="term" value="F:sterol binding"/>
    <property type="evidence" value="ECO:0007669"/>
    <property type="project" value="TreeGrafter"/>
</dbReference>
<dbReference type="RefSeq" id="XP_014252836.1">
    <property type="nucleotide sequence ID" value="XM_014397350.2"/>
</dbReference>
<keyword evidence="1" id="KW-0813">Transport</keyword>
<dbReference type="PROSITE" id="PS50003">
    <property type="entry name" value="PH_DOMAIN"/>
    <property type="match status" value="1"/>
</dbReference>
<dbReference type="PANTHER" id="PTHR10972:SF141">
    <property type="entry name" value="OXYSTEROL-BINDING PROTEIN"/>
    <property type="match status" value="1"/>
</dbReference>
<dbReference type="OrthoDB" id="48057at2759"/>
<name>A0A8I6RZM8_CIMLE</name>
<dbReference type="KEGG" id="clec:106668508"/>
<dbReference type="InterPro" id="IPR001849">
    <property type="entry name" value="PH_domain"/>
</dbReference>
<keyword evidence="2" id="KW-0445">Lipid transport</keyword>